<evidence type="ECO:0000256" key="6">
    <source>
        <dbReference type="ARBA" id="ARBA00022989"/>
    </source>
</evidence>
<evidence type="ECO:0000256" key="4">
    <source>
        <dbReference type="ARBA" id="ARBA00022692"/>
    </source>
</evidence>
<name>A0A9W8LMC5_9FUNG</name>
<dbReference type="GO" id="GO:0006890">
    <property type="term" value="P:retrograde vesicle-mediated transport, Golgi to endoplasmic reticulum"/>
    <property type="evidence" value="ECO:0007669"/>
    <property type="project" value="TreeGrafter"/>
</dbReference>
<protein>
    <recommendedName>
        <fullName evidence="11">SNARE-complex protein Syntaxin-18 N-terminal domain-containing protein</fullName>
    </recommendedName>
</protein>
<keyword evidence="7" id="KW-0175">Coiled coil</keyword>
<dbReference type="AlphaFoldDB" id="A0A9W8LMC5"/>
<sequence length="366" mass="40911">MDITSSFRRLVQQQYQEKKQNKSRAALPPARPDILPPRRIDFARPADNAFLGEAYIIARHLRALRQRIVDVRPAYLALPKGARGAEVAAAGVVRVRLSDPERDEIDRGIKTAVREVMAKIQSLGELGEALLDAVPDDDSARDLLRRLVGALDPRRAGANGERTAAAAAGGLHEPASRLSKRDAAAALQGSVLWWLNSRLRTTNQIHAEMQEERLRQRLERQRGLLKHQQSSSSSPPPLDSSSNNNNKVTSVRDEVLQSLSEQQLQQLRVENDEMVGEFENALDQIRDTQRSIAEISALQTQLATELHAQMQKTEQIYNEAVGAVDAVGQGNEHLVEARRNKASARKWVMFVFIALSVVLFFLDWFD</sequence>
<keyword evidence="3" id="KW-0813">Transport</keyword>
<feature type="transmembrane region" description="Helical" evidence="10">
    <location>
        <begin position="347"/>
        <end position="365"/>
    </location>
</feature>
<evidence type="ECO:0000256" key="9">
    <source>
        <dbReference type="SAM" id="MobiDB-lite"/>
    </source>
</evidence>
<feature type="compositionally biased region" description="Low complexity" evidence="9">
    <location>
        <begin position="156"/>
        <end position="170"/>
    </location>
</feature>
<evidence type="ECO:0000259" key="11">
    <source>
        <dbReference type="Pfam" id="PF10496"/>
    </source>
</evidence>
<dbReference type="GO" id="GO:0005783">
    <property type="term" value="C:endoplasmic reticulum"/>
    <property type="evidence" value="ECO:0007669"/>
    <property type="project" value="TreeGrafter"/>
</dbReference>
<proteinExistence type="inferred from homology"/>
<dbReference type="PANTHER" id="PTHR15959">
    <property type="entry name" value="SYNTAXIN-18"/>
    <property type="match status" value="1"/>
</dbReference>
<dbReference type="InterPro" id="IPR019529">
    <property type="entry name" value="Syntaxin-18_N"/>
</dbReference>
<dbReference type="PANTHER" id="PTHR15959:SF0">
    <property type="entry name" value="SYNTAXIN-18"/>
    <property type="match status" value="1"/>
</dbReference>
<evidence type="ECO:0000256" key="8">
    <source>
        <dbReference type="ARBA" id="ARBA00023136"/>
    </source>
</evidence>
<evidence type="ECO:0000313" key="12">
    <source>
        <dbReference type="EMBL" id="KAJ2784793.1"/>
    </source>
</evidence>
<keyword evidence="8 10" id="KW-0472">Membrane</keyword>
<comment type="subcellular location">
    <subcellularLocation>
        <location evidence="1">Membrane</location>
        <topology evidence="1">Single-pass type IV membrane protein</topology>
    </subcellularLocation>
</comment>
<reference evidence="12" key="1">
    <citation type="submission" date="2022-07" db="EMBL/GenBank/DDBJ databases">
        <title>Phylogenomic reconstructions and comparative analyses of Kickxellomycotina fungi.</title>
        <authorList>
            <person name="Reynolds N.K."/>
            <person name="Stajich J.E."/>
            <person name="Barry K."/>
            <person name="Grigoriev I.V."/>
            <person name="Crous P."/>
            <person name="Smith M.E."/>
        </authorList>
    </citation>
    <scope>NUCLEOTIDE SEQUENCE</scope>
    <source>
        <strain evidence="12">NBRC 105414</strain>
    </source>
</reference>
<accession>A0A9W8LMC5</accession>
<evidence type="ECO:0000256" key="7">
    <source>
        <dbReference type="ARBA" id="ARBA00023054"/>
    </source>
</evidence>
<evidence type="ECO:0000256" key="3">
    <source>
        <dbReference type="ARBA" id="ARBA00022448"/>
    </source>
</evidence>
<evidence type="ECO:0000256" key="2">
    <source>
        <dbReference type="ARBA" id="ARBA00009063"/>
    </source>
</evidence>
<comment type="similarity">
    <text evidence="2">Belongs to the syntaxin family.</text>
</comment>
<evidence type="ECO:0000313" key="13">
    <source>
        <dbReference type="Proteomes" id="UP001140217"/>
    </source>
</evidence>
<dbReference type="GO" id="GO:0015031">
    <property type="term" value="P:protein transport"/>
    <property type="evidence" value="ECO:0007669"/>
    <property type="project" value="UniProtKB-KW"/>
</dbReference>
<evidence type="ECO:0000256" key="1">
    <source>
        <dbReference type="ARBA" id="ARBA00004211"/>
    </source>
</evidence>
<dbReference type="Proteomes" id="UP001140217">
    <property type="component" value="Unassembled WGS sequence"/>
</dbReference>
<evidence type="ECO:0000256" key="5">
    <source>
        <dbReference type="ARBA" id="ARBA00022927"/>
    </source>
</evidence>
<feature type="domain" description="SNARE-complex protein Syntaxin-18 N-terminal" evidence="11">
    <location>
        <begin position="1"/>
        <end position="105"/>
    </location>
</feature>
<dbReference type="Pfam" id="PF10496">
    <property type="entry name" value="Syntaxin-18_N"/>
    <property type="match status" value="1"/>
</dbReference>
<keyword evidence="13" id="KW-1185">Reference proteome</keyword>
<dbReference type="EMBL" id="JANBUL010000020">
    <property type="protein sequence ID" value="KAJ2784793.1"/>
    <property type="molecule type" value="Genomic_DNA"/>
</dbReference>
<organism evidence="12 13">
    <name type="scientific">Coemansia javaensis</name>
    <dbReference type="NCBI Taxonomy" id="2761396"/>
    <lineage>
        <taxon>Eukaryota</taxon>
        <taxon>Fungi</taxon>
        <taxon>Fungi incertae sedis</taxon>
        <taxon>Zoopagomycota</taxon>
        <taxon>Kickxellomycotina</taxon>
        <taxon>Kickxellomycetes</taxon>
        <taxon>Kickxellales</taxon>
        <taxon>Kickxellaceae</taxon>
        <taxon>Coemansia</taxon>
    </lineage>
</organism>
<keyword evidence="6 10" id="KW-1133">Transmembrane helix</keyword>
<evidence type="ECO:0000256" key="10">
    <source>
        <dbReference type="SAM" id="Phobius"/>
    </source>
</evidence>
<feature type="region of interest" description="Disordered" evidence="9">
    <location>
        <begin position="221"/>
        <end position="246"/>
    </location>
</feature>
<dbReference type="GO" id="GO:0031201">
    <property type="term" value="C:SNARE complex"/>
    <property type="evidence" value="ECO:0007669"/>
    <property type="project" value="TreeGrafter"/>
</dbReference>
<keyword evidence="4 10" id="KW-0812">Transmembrane</keyword>
<gene>
    <name evidence="12" type="ORF">H4R18_000920</name>
</gene>
<dbReference type="OrthoDB" id="342981at2759"/>
<comment type="caution">
    <text evidence="12">The sequence shown here is derived from an EMBL/GenBank/DDBJ whole genome shotgun (WGS) entry which is preliminary data.</text>
</comment>
<dbReference type="Gene3D" id="1.20.5.110">
    <property type="match status" value="1"/>
</dbReference>
<keyword evidence="5" id="KW-0653">Protein transport</keyword>
<feature type="region of interest" description="Disordered" evidence="9">
    <location>
        <begin position="156"/>
        <end position="176"/>
    </location>
</feature>